<proteinExistence type="predicted"/>
<name>G0L9S3_ZOBGA</name>
<keyword evidence="2" id="KW-1185">Reference proteome</keyword>
<sequence>MTKNRVMAKYLSAYILFTFLFIGCKENKKAEPSPPEKELTVLEKIAYANGYKNWNKVEELKFTFNVDRDTAHFERSWIWKPKTNQVTAISANDTLTYNRKDMDSTAYKTNGGFINDKYWLIAPINILWDKNGSTNELSLKAEAPISKESMQKLTVVYKQEGGYTPGDAYDFYFGDDYLIKEWVFRKGNQAEPSMTTTWEDYSEVGGLKIAKMHQNEDGSFKLYFTGLEVKTN</sequence>
<dbReference type="AlphaFoldDB" id="G0L9S3"/>
<evidence type="ECO:0000313" key="2">
    <source>
        <dbReference type="Proteomes" id="UP000008898"/>
    </source>
</evidence>
<dbReference type="EMBL" id="FP476056">
    <property type="protein sequence ID" value="CAZ94785.1"/>
    <property type="molecule type" value="Genomic_DNA"/>
</dbReference>
<dbReference type="PROSITE" id="PS51257">
    <property type="entry name" value="PROKAR_LIPOPROTEIN"/>
    <property type="match status" value="1"/>
</dbReference>
<dbReference type="HOGENOM" id="CLU_1233882_0_0_10"/>
<accession>G0L9S3</accession>
<gene>
    <name evidence="1" type="ordered locus">zobellia_719</name>
</gene>
<evidence type="ECO:0000313" key="1">
    <source>
        <dbReference type="EMBL" id="CAZ94785.1"/>
    </source>
</evidence>
<reference evidence="1 2" key="2">
    <citation type="journal article" date="2012" name="Environ. Microbiol.">
        <title>Characterization of the first alginolytic operons in a marine bacterium: from their emergence in marine Flavobacteriia to their independent transfers to marine Proteobacteria and human gut Bacteroides.</title>
        <authorList>
            <person name="Thomas F."/>
            <person name="Barbeyron T."/>
            <person name="Tonon T."/>
            <person name="Genicot S."/>
            <person name="Czjzek M."/>
            <person name="Michel G."/>
        </authorList>
    </citation>
    <scope>NUCLEOTIDE SEQUENCE [LARGE SCALE GENOMIC DNA]</scope>
    <source>
        <strain evidence="2">DSM 12802 / CCUG 47099 / CIP 106680 / NCIMB 13871 / Dsij</strain>
    </source>
</reference>
<organism evidence="1 2">
    <name type="scientific">Zobellia galactanivorans (strain DSM 12802 / CCUG 47099 / CIP 106680 / NCIMB 13871 / Dsij)</name>
    <dbReference type="NCBI Taxonomy" id="63186"/>
    <lineage>
        <taxon>Bacteria</taxon>
        <taxon>Pseudomonadati</taxon>
        <taxon>Bacteroidota</taxon>
        <taxon>Flavobacteriia</taxon>
        <taxon>Flavobacteriales</taxon>
        <taxon>Flavobacteriaceae</taxon>
        <taxon>Zobellia</taxon>
    </lineage>
</organism>
<reference evidence="2" key="1">
    <citation type="submission" date="2009-07" db="EMBL/GenBank/DDBJ databases">
        <title>Complete genome sequence of Zobellia galactanivorans Dsij.</title>
        <authorList>
            <consortium name="Genoscope - CEA"/>
        </authorList>
    </citation>
    <scope>NUCLEOTIDE SEQUENCE [LARGE SCALE GENOMIC DNA]</scope>
    <source>
        <strain evidence="2">DSM 12802 / CCUG 47099 / CIP 106680 / NCIMB 13871 / Dsij</strain>
    </source>
</reference>
<protein>
    <submittedName>
        <fullName evidence="1">Conserved hypothetical membrane protein</fullName>
    </submittedName>
</protein>
<dbReference type="PATRIC" id="fig|63186.3.peg.708"/>
<dbReference type="Proteomes" id="UP000008898">
    <property type="component" value="Chromosome"/>
</dbReference>
<dbReference type="STRING" id="63186.ZOBELLIA_719"/>
<dbReference type="KEGG" id="zga:ZOBELLIA_719"/>